<dbReference type="RefSeq" id="YP_009222314.1">
    <property type="nucleotide sequence ID" value="NC_029058.1"/>
</dbReference>
<name>A0A0A7NU29_9CAUD</name>
<dbReference type="OrthoDB" id="4066at10239"/>
<protein>
    <submittedName>
        <fullName evidence="2">Baseplate J family protein</fullName>
    </submittedName>
</protein>
<proteinExistence type="predicted"/>
<evidence type="ECO:0000259" key="1">
    <source>
        <dbReference type="Pfam" id="PF04865"/>
    </source>
</evidence>
<dbReference type="Pfam" id="PF04865">
    <property type="entry name" value="Baseplate_J"/>
    <property type="match status" value="1"/>
</dbReference>
<evidence type="ECO:0000313" key="2">
    <source>
        <dbReference type="EMBL" id="AIZ94702.1"/>
    </source>
</evidence>
<dbReference type="Proteomes" id="UP000030922">
    <property type="component" value="Segment"/>
</dbReference>
<feature type="domain" description="Baseplate protein J-like barrel" evidence="1">
    <location>
        <begin position="100"/>
        <end position="186"/>
    </location>
</feature>
<organism evidence="2 3">
    <name type="scientific">Lactobacillus phage LfeInf</name>
    <dbReference type="NCBI Taxonomy" id="1567484"/>
    <lineage>
        <taxon>Viruses</taxon>
        <taxon>Duplodnaviria</taxon>
        <taxon>Heunggongvirae</taxon>
        <taxon>Uroviricota</taxon>
        <taxon>Caudoviricetes</taxon>
        <taxon>Herelleviridae</taxon>
        <taxon>Hopescreekvirus</taxon>
        <taxon>Hopescreekvirus LfeInf</taxon>
    </lineage>
</organism>
<dbReference type="InterPro" id="IPR006949">
    <property type="entry name" value="Barrel_Baseplate_J-like"/>
</dbReference>
<reference evidence="3" key="1">
    <citation type="submission" date="2014-10" db="EMBL/GenBank/DDBJ databases">
        <title>Characterization of Lactobacillus fermentum phage vB_S_LfeInf.</title>
        <authorList>
            <person name="Liu M."/>
            <person name="Gill J.J."/>
            <person name="Berry J."/>
            <person name="Young R.III."/>
            <person name="Summer E.J."/>
        </authorList>
    </citation>
    <scope>NUCLEOTIDE SEQUENCE [LARGE SCALE GENOMIC DNA]</scope>
</reference>
<keyword evidence="3" id="KW-1185">Reference proteome</keyword>
<reference evidence="2 3" key="2">
    <citation type="journal article" date="2015" name="Biotechnol. Biofuels">
        <title>Bacteriophage application restores ethanol fermentation characteristics disrupted by Lactobacillus fermentum.</title>
        <authorList>
            <person name="Liu M."/>
            <person name="Bischoff K.M."/>
            <person name="Gill J.J."/>
            <person name="Mire-Criscione M.D."/>
            <person name="Berry J.D."/>
            <person name="Young R."/>
            <person name="Summer E.J."/>
        </authorList>
    </citation>
    <scope>NUCLEOTIDE SEQUENCE [LARGE SCALE GENOMIC DNA]</scope>
</reference>
<dbReference type="GeneID" id="26793864"/>
<sequence length="518" mass="57302">MAVSVDTNSDTVTISTNGFAFKKATDMVTDQINYITTHTDYLNDFTEGSITRTLIEAESIEIEKLYYYTLENLQEAIVDGLTSAFGFAKQNATTAYGDVTITLNAPLANASIINRGTKFYSSNSAYEQVYVTKSDYTIPKGTQTFTVPVYCTVQGAYGNIPANVIDSSTDVGSYASVTNNQAFTTGNDEETTEQEQVRFRKMIQAIAKGTNQSLVYAAESVANVAGVYEYEETYGSVILFCHDANGNLSDELAQQIAEAVEPYRPAGIRVTIMPTHKTNLALSIGVQVNYETLQTDDFLTTVSATIQNYINQFTAGENIYISDIEQQVMDISDTGIADTKVNITAYPDDIMLQYATISDDSMTNVKGTMINHPYLQPVDITANDTYGEIGLKRDRKDFASSNGNNWQQAVSLDSDGNKTIDRGVEIVDVYRTNPNELLRVGSINVQFYEANELQDNTSIRRTEVTYQTANSETVRPDGDWSSNYVQTTDDKPYLWTKTTIYYVNGNTKVLYSVVDGVD</sequence>
<accession>A0A0A7NU29</accession>
<dbReference type="KEGG" id="vg:26793864"/>
<evidence type="ECO:0000313" key="3">
    <source>
        <dbReference type="Proteomes" id="UP000030922"/>
    </source>
</evidence>
<gene>
    <name evidence="2" type="ORF">LfeInf_076</name>
</gene>
<dbReference type="EMBL" id="KP054477">
    <property type="protein sequence ID" value="AIZ94702.1"/>
    <property type="molecule type" value="Genomic_DNA"/>
</dbReference>